<comment type="subcellular location">
    <subcellularLocation>
        <location evidence="1">Secreted</location>
    </subcellularLocation>
</comment>
<dbReference type="Gene3D" id="3.40.50.1820">
    <property type="entry name" value="alpha/beta hydrolase"/>
    <property type="match status" value="1"/>
</dbReference>
<evidence type="ECO:0000256" key="5">
    <source>
        <dbReference type="ARBA" id="ARBA00022729"/>
    </source>
</evidence>
<evidence type="ECO:0000256" key="3">
    <source>
        <dbReference type="ARBA" id="ARBA00022525"/>
    </source>
</evidence>
<accession>A0A9P9DNM1</accession>
<dbReference type="GO" id="GO:0030600">
    <property type="term" value="F:feruloyl esterase activity"/>
    <property type="evidence" value="ECO:0007669"/>
    <property type="project" value="UniProtKB-EC"/>
</dbReference>
<evidence type="ECO:0000313" key="12">
    <source>
        <dbReference type="Proteomes" id="UP000700596"/>
    </source>
</evidence>
<name>A0A9P9DNM1_9PLEO</name>
<keyword evidence="12" id="KW-1185">Reference proteome</keyword>
<evidence type="ECO:0000256" key="1">
    <source>
        <dbReference type="ARBA" id="ARBA00004613"/>
    </source>
</evidence>
<keyword evidence="3" id="KW-0964">Secreted</keyword>
<protein>
    <recommendedName>
        <fullName evidence="2">feruloyl esterase</fullName>
        <ecNumber evidence="2">3.1.1.73</ecNumber>
    </recommendedName>
</protein>
<dbReference type="PANTHER" id="PTHR38050:SF2">
    <property type="entry name" value="FERULOYL ESTERASE C-RELATED"/>
    <property type="match status" value="1"/>
</dbReference>
<evidence type="ECO:0000256" key="4">
    <source>
        <dbReference type="ARBA" id="ARBA00022651"/>
    </source>
</evidence>
<feature type="signal peptide" evidence="10">
    <location>
        <begin position="1"/>
        <end position="18"/>
    </location>
</feature>
<evidence type="ECO:0000256" key="7">
    <source>
        <dbReference type="ARBA" id="ARBA00023277"/>
    </source>
</evidence>
<keyword evidence="8" id="KW-0624">Polysaccharide degradation</keyword>
<dbReference type="SUPFAM" id="SSF53474">
    <property type="entry name" value="alpha/beta-Hydrolases"/>
    <property type="match status" value="1"/>
</dbReference>
<evidence type="ECO:0000256" key="6">
    <source>
        <dbReference type="ARBA" id="ARBA00022801"/>
    </source>
</evidence>
<evidence type="ECO:0000313" key="11">
    <source>
        <dbReference type="EMBL" id="KAH7122754.1"/>
    </source>
</evidence>
<dbReference type="GO" id="GO:0045493">
    <property type="term" value="P:xylan catabolic process"/>
    <property type="evidence" value="ECO:0007669"/>
    <property type="project" value="UniProtKB-KW"/>
</dbReference>
<evidence type="ECO:0000256" key="2">
    <source>
        <dbReference type="ARBA" id="ARBA00013091"/>
    </source>
</evidence>
<dbReference type="InterPro" id="IPR029058">
    <property type="entry name" value="AB_hydrolase_fold"/>
</dbReference>
<organism evidence="11 12">
    <name type="scientific">Dendryphion nanum</name>
    <dbReference type="NCBI Taxonomy" id="256645"/>
    <lineage>
        <taxon>Eukaryota</taxon>
        <taxon>Fungi</taxon>
        <taxon>Dikarya</taxon>
        <taxon>Ascomycota</taxon>
        <taxon>Pezizomycotina</taxon>
        <taxon>Dothideomycetes</taxon>
        <taxon>Pleosporomycetidae</taxon>
        <taxon>Pleosporales</taxon>
        <taxon>Torulaceae</taxon>
        <taxon>Dendryphion</taxon>
    </lineage>
</organism>
<keyword evidence="7" id="KW-0119">Carbohydrate metabolism</keyword>
<reference evidence="11" key="1">
    <citation type="journal article" date="2021" name="Nat. Commun.">
        <title>Genetic determinants of endophytism in the Arabidopsis root mycobiome.</title>
        <authorList>
            <person name="Mesny F."/>
            <person name="Miyauchi S."/>
            <person name="Thiergart T."/>
            <person name="Pickel B."/>
            <person name="Atanasova L."/>
            <person name="Karlsson M."/>
            <person name="Huettel B."/>
            <person name="Barry K.W."/>
            <person name="Haridas S."/>
            <person name="Chen C."/>
            <person name="Bauer D."/>
            <person name="Andreopoulos W."/>
            <person name="Pangilinan J."/>
            <person name="LaButti K."/>
            <person name="Riley R."/>
            <person name="Lipzen A."/>
            <person name="Clum A."/>
            <person name="Drula E."/>
            <person name="Henrissat B."/>
            <person name="Kohler A."/>
            <person name="Grigoriev I.V."/>
            <person name="Martin F.M."/>
            <person name="Hacquard S."/>
        </authorList>
    </citation>
    <scope>NUCLEOTIDE SEQUENCE</scope>
    <source>
        <strain evidence="11">MPI-CAGE-CH-0243</strain>
    </source>
</reference>
<sequence>MLTSSLLLTPLIFTGVNAIPSRTVYYHSGGCGKAPPGDVSPGISINQTIDSQSGASPRKYRIHLPESYQNNVSVPLILSYHGRSRDSKYQEILSQFSNSSYGFEGISVYPEGVPFGPRNTKQWEGDPDSHNISDTIFTIELIQYLSEAYCIDPNRIYATGKSNGGGFTNVLACDPTTSGLIAAFAPVSGAFYLENKTQELPPCTPAESRSVIPILDFHGWLDDTIPYLGGINQRQNANSTNIVKYVDEWAKRNSFEVNANVTTTLCGEDKKVTRYAWDNTVVHYNLSNLEHDWPSSFPNLDTNLTTCREAEATKVILDWFRGWSLLGARDGGRVAKV</sequence>
<dbReference type="InterPro" id="IPR043595">
    <property type="entry name" value="FaeB/C/D"/>
</dbReference>
<evidence type="ECO:0000256" key="9">
    <source>
        <dbReference type="ARBA" id="ARBA00034075"/>
    </source>
</evidence>
<dbReference type="PANTHER" id="PTHR38050">
    <property type="match status" value="1"/>
</dbReference>
<keyword evidence="4" id="KW-0858">Xylan degradation</keyword>
<gene>
    <name evidence="11" type="ORF">B0J11DRAFT_347325</name>
</gene>
<proteinExistence type="predicted"/>
<dbReference type="EMBL" id="JAGMWT010000009">
    <property type="protein sequence ID" value="KAH7122754.1"/>
    <property type="molecule type" value="Genomic_DNA"/>
</dbReference>
<feature type="chain" id="PRO_5040476640" description="feruloyl esterase" evidence="10">
    <location>
        <begin position="19"/>
        <end position="337"/>
    </location>
</feature>
<keyword evidence="5 10" id="KW-0732">Signal</keyword>
<dbReference type="Proteomes" id="UP000700596">
    <property type="component" value="Unassembled WGS sequence"/>
</dbReference>
<dbReference type="EC" id="3.1.1.73" evidence="2"/>
<dbReference type="AlphaFoldDB" id="A0A9P9DNM1"/>
<dbReference type="OrthoDB" id="424610at2759"/>
<evidence type="ECO:0000256" key="10">
    <source>
        <dbReference type="SAM" id="SignalP"/>
    </source>
</evidence>
<evidence type="ECO:0000256" key="8">
    <source>
        <dbReference type="ARBA" id="ARBA00023326"/>
    </source>
</evidence>
<comment type="catalytic activity">
    <reaction evidence="9">
        <text>feruloyl-polysaccharide + H2O = ferulate + polysaccharide.</text>
        <dbReference type="EC" id="3.1.1.73"/>
    </reaction>
</comment>
<comment type="caution">
    <text evidence="11">The sequence shown here is derived from an EMBL/GenBank/DDBJ whole genome shotgun (WGS) entry which is preliminary data.</text>
</comment>
<keyword evidence="6" id="KW-0378">Hydrolase</keyword>
<dbReference type="GO" id="GO:0005576">
    <property type="term" value="C:extracellular region"/>
    <property type="evidence" value="ECO:0007669"/>
    <property type="project" value="UniProtKB-SubCell"/>
</dbReference>